<dbReference type="InterPro" id="IPR054476">
    <property type="entry name" value="Ltn1_N"/>
</dbReference>
<comment type="subunit">
    <text evidence="1">Component of the ribosome quality control complex (RQC).</text>
</comment>
<comment type="function">
    <text evidence="1">E3 ubiquitin-protein ligase. Component of the ribosome quality control complex (RQC), a ribosome-associated complex that mediates ubiquitination and extraction of incompletely synthesized nascent chains for proteasomal degradation.</text>
</comment>
<feature type="domain" description="E3 ubiquitin-protein ligase listerin N-terminal" evidence="2">
    <location>
        <begin position="47"/>
        <end position="103"/>
    </location>
</feature>
<dbReference type="PANTHER" id="PTHR12389:SF0">
    <property type="entry name" value="E3 UBIQUITIN-PROTEIN LIGASE LISTERIN"/>
    <property type="match status" value="1"/>
</dbReference>
<dbReference type="GO" id="GO:1990112">
    <property type="term" value="C:RQC complex"/>
    <property type="evidence" value="ECO:0007669"/>
    <property type="project" value="UniProtKB-UniRule"/>
</dbReference>
<comment type="caution">
    <text evidence="3">The sequence shown here is derived from an EMBL/GenBank/DDBJ whole genome shotgun (WGS) entry which is preliminary data.</text>
</comment>
<keyword evidence="1" id="KW-0833">Ubl conjugation pathway</keyword>
<dbReference type="GO" id="GO:0008270">
    <property type="term" value="F:zinc ion binding"/>
    <property type="evidence" value="ECO:0007669"/>
    <property type="project" value="UniProtKB-KW"/>
</dbReference>
<keyword evidence="1" id="KW-0479">Metal-binding</keyword>
<accession>A0ABD1PRG1</accession>
<dbReference type="InterPro" id="IPR039795">
    <property type="entry name" value="LTN1/Rkr1"/>
</dbReference>
<organism evidence="3 4">
    <name type="scientific">Abeliophyllum distichum</name>
    <dbReference type="NCBI Taxonomy" id="126358"/>
    <lineage>
        <taxon>Eukaryota</taxon>
        <taxon>Viridiplantae</taxon>
        <taxon>Streptophyta</taxon>
        <taxon>Embryophyta</taxon>
        <taxon>Tracheophyta</taxon>
        <taxon>Spermatophyta</taxon>
        <taxon>Magnoliopsida</taxon>
        <taxon>eudicotyledons</taxon>
        <taxon>Gunneridae</taxon>
        <taxon>Pentapetalae</taxon>
        <taxon>asterids</taxon>
        <taxon>lamiids</taxon>
        <taxon>Lamiales</taxon>
        <taxon>Oleaceae</taxon>
        <taxon>Forsythieae</taxon>
        <taxon>Abeliophyllum</taxon>
    </lineage>
</organism>
<keyword evidence="1" id="KW-0863">Zinc-finger</keyword>
<dbReference type="Proteomes" id="UP001604336">
    <property type="component" value="Unassembled WGS sequence"/>
</dbReference>
<evidence type="ECO:0000313" key="3">
    <source>
        <dbReference type="EMBL" id="KAL2466506.1"/>
    </source>
</evidence>
<reference evidence="4" key="1">
    <citation type="submission" date="2024-07" db="EMBL/GenBank/DDBJ databases">
        <title>Two chromosome-level genome assemblies of Korean endemic species Abeliophyllum distichum and Forsythia ovata (Oleaceae).</title>
        <authorList>
            <person name="Jang H."/>
        </authorList>
    </citation>
    <scope>NUCLEOTIDE SEQUENCE [LARGE SCALE GENOMIC DNA]</scope>
</reference>
<dbReference type="PANTHER" id="PTHR12389">
    <property type="entry name" value="ZINC FINGER PROTEIN 294"/>
    <property type="match status" value="1"/>
</dbReference>
<evidence type="ECO:0000256" key="1">
    <source>
        <dbReference type="RuleBase" id="RU367090"/>
    </source>
</evidence>
<comment type="pathway">
    <text evidence="1">Protein modification; protein ubiquitination.</text>
</comment>
<dbReference type="Pfam" id="PF22958">
    <property type="entry name" value="Ltn1_1st"/>
    <property type="match status" value="1"/>
</dbReference>
<comment type="similarity">
    <text evidence="1">Belongs to the LTN1 family.</text>
</comment>
<dbReference type="GO" id="GO:0072344">
    <property type="term" value="P:rescue of stalled ribosome"/>
    <property type="evidence" value="ECO:0007669"/>
    <property type="project" value="UniProtKB-UniRule"/>
</dbReference>
<keyword evidence="4" id="KW-1185">Reference proteome</keyword>
<evidence type="ECO:0000313" key="4">
    <source>
        <dbReference type="Proteomes" id="UP001604336"/>
    </source>
</evidence>
<comment type="catalytic activity">
    <reaction evidence="1">
        <text>S-ubiquitinyl-[E2 ubiquitin-conjugating enzyme]-L-cysteine + [acceptor protein]-L-lysine = [E2 ubiquitin-conjugating enzyme]-L-cysteine + N(6)-ubiquitinyl-[acceptor protein]-L-lysine.</text>
        <dbReference type="EC" id="2.3.2.27"/>
    </reaction>
</comment>
<keyword evidence="1" id="KW-0808">Transferase</keyword>
<dbReference type="EMBL" id="JBFOLK010000013">
    <property type="protein sequence ID" value="KAL2466506.1"/>
    <property type="molecule type" value="Genomic_DNA"/>
</dbReference>
<proteinExistence type="inferred from homology"/>
<dbReference type="AlphaFoldDB" id="A0ABD1PRG1"/>
<evidence type="ECO:0000259" key="2">
    <source>
        <dbReference type="Pfam" id="PF22958"/>
    </source>
</evidence>
<protein>
    <recommendedName>
        <fullName evidence="1">E3 ubiquitin-protein ligase listerin</fullName>
        <ecNumber evidence="1">2.3.2.27</ecNumber>
    </recommendedName>
    <alternativeName>
        <fullName evidence="1">RING-type E3 ubiquitin transferase listerin</fullName>
    </alternativeName>
</protein>
<keyword evidence="1" id="KW-0862">Zinc</keyword>
<dbReference type="GO" id="GO:0005829">
    <property type="term" value="C:cytosol"/>
    <property type="evidence" value="ECO:0007669"/>
    <property type="project" value="UniProtKB-UniRule"/>
</dbReference>
<name>A0ABD1PRG1_9LAMI</name>
<dbReference type="GO" id="GO:0061630">
    <property type="term" value="F:ubiquitin protein ligase activity"/>
    <property type="evidence" value="ECO:0007669"/>
    <property type="project" value="UniProtKB-UniRule"/>
</dbReference>
<dbReference type="EC" id="2.3.2.27" evidence="1"/>
<gene>
    <name evidence="3" type="ORF">Adt_42357</name>
</gene>
<dbReference type="GO" id="GO:1990116">
    <property type="term" value="P:ribosome-associated ubiquitin-dependent protein catabolic process"/>
    <property type="evidence" value="ECO:0007669"/>
    <property type="project" value="UniProtKB-UniRule"/>
</dbReference>
<sequence>MVTKNDLDGEIAQHLKRLSHKDAVCNMPCDRLFRFELLHRIASYLLLKALTLLSQLLKQKSAKEIVPIIPQWAFEYRKLLLDYNREVRWATHDTMTNLVNVVGFVLS</sequence>